<sequence>MGSVGDWVIMLIAAAIMVWWVIRRLDRWLHEPPDARLRKLAAAGGVEEDEHVALLREHGFQALSGKHRISLGVSVDNGPVMPTRLYFDYLAVKDHQYYLVKLERARQPLEWTPSALRERLLVYALLFPDCYGIVIVPAQERQIKIVRFKVEAGEK</sequence>
<accession>A0ABV9FG79</accession>
<gene>
    <name evidence="2" type="ORF">ACFO3S_13110</name>
</gene>
<protein>
    <recommendedName>
        <fullName evidence="4">DUF2726 domain-containing protein</fullName>
    </recommendedName>
</protein>
<keyword evidence="3" id="KW-1185">Reference proteome</keyword>
<organism evidence="2 3">
    <name type="scientific">Cohnella hongkongensis</name>
    <dbReference type="NCBI Taxonomy" id="178337"/>
    <lineage>
        <taxon>Bacteria</taxon>
        <taxon>Bacillati</taxon>
        <taxon>Bacillota</taxon>
        <taxon>Bacilli</taxon>
        <taxon>Bacillales</taxon>
        <taxon>Paenibacillaceae</taxon>
        <taxon>Cohnella</taxon>
    </lineage>
</organism>
<dbReference type="Proteomes" id="UP001596028">
    <property type="component" value="Unassembled WGS sequence"/>
</dbReference>
<comment type="caution">
    <text evidence="2">The sequence shown here is derived from an EMBL/GenBank/DDBJ whole genome shotgun (WGS) entry which is preliminary data.</text>
</comment>
<keyword evidence="1" id="KW-0812">Transmembrane</keyword>
<dbReference type="RefSeq" id="WP_378096486.1">
    <property type="nucleotide sequence ID" value="NZ_JBHSEP010000008.1"/>
</dbReference>
<evidence type="ECO:0000256" key="1">
    <source>
        <dbReference type="SAM" id="Phobius"/>
    </source>
</evidence>
<reference evidence="3" key="1">
    <citation type="journal article" date="2019" name="Int. J. Syst. Evol. Microbiol.">
        <title>The Global Catalogue of Microorganisms (GCM) 10K type strain sequencing project: providing services to taxonomists for standard genome sequencing and annotation.</title>
        <authorList>
            <consortium name="The Broad Institute Genomics Platform"/>
            <consortium name="The Broad Institute Genome Sequencing Center for Infectious Disease"/>
            <person name="Wu L."/>
            <person name="Ma J."/>
        </authorList>
    </citation>
    <scope>NUCLEOTIDE SEQUENCE [LARGE SCALE GENOMIC DNA]</scope>
    <source>
        <strain evidence="3">CCUG 49571</strain>
    </source>
</reference>
<proteinExistence type="predicted"/>
<evidence type="ECO:0000313" key="2">
    <source>
        <dbReference type="EMBL" id="MFC4599184.1"/>
    </source>
</evidence>
<name>A0ABV9FG79_9BACL</name>
<evidence type="ECO:0000313" key="3">
    <source>
        <dbReference type="Proteomes" id="UP001596028"/>
    </source>
</evidence>
<keyword evidence="1" id="KW-0472">Membrane</keyword>
<evidence type="ECO:0008006" key="4">
    <source>
        <dbReference type="Google" id="ProtNLM"/>
    </source>
</evidence>
<dbReference type="EMBL" id="JBHSEP010000008">
    <property type="protein sequence ID" value="MFC4599184.1"/>
    <property type="molecule type" value="Genomic_DNA"/>
</dbReference>
<feature type="transmembrane region" description="Helical" evidence="1">
    <location>
        <begin position="6"/>
        <end position="22"/>
    </location>
</feature>
<keyword evidence="1" id="KW-1133">Transmembrane helix</keyword>